<evidence type="ECO:0000313" key="1">
    <source>
        <dbReference type="EMBL" id="RJG15945.1"/>
    </source>
</evidence>
<evidence type="ECO:0008006" key="3">
    <source>
        <dbReference type="Google" id="ProtNLM"/>
    </source>
</evidence>
<reference evidence="1 2" key="1">
    <citation type="submission" date="2018-09" db="EMBL/GenBank/DDBJ databases">
        <title>Alcanivorax profundi sp. nov., isolated from 1000 m-depth seawater of the Mariana Trench.</title>
        <authorList>
            <person name="Liu J."/>
        </authorList>
    </citation>
    <scope>NUCLEOTIDE SEQUENCE [LARGE SCALE GENOMIC DNA]</scope>
    <source>
        <strain evidence="1 2">MTEO17</strain>
    </source>
</reference>
<dbReference type="Proteomes" id="UP000283734">
    <property type="component" value="Unassembled WGS sequence"/>
</dbReference>
<accession>A0A418XTG5</accession>
<proteinExistence type="predicted"/>
<name>A0A418XTG5_9GAMM</name>
<protein>
    <recommendedName>
        <fullName evidence="3">Peptidase C-terminal archaeal/bacterial domain-containing protein</fullName>
    </recommendedName>
</protein>
<comment type="caution">
    <text evidence="1">The sequence shown here is derived from an EMBL/GenBank/DDBJ whole genome shotgun (WGS) entry which is preliminary data.</text>
</comment>
<dbReference type="AlphaFoldDB" id="A0A418XTG5"/>
<organism evidence="1 2">
    <name type="scientific">Alcanivorax profundi</name>
    <dbReference type="NCBI Taxonomy" id="2338368"/>
    <lineage>
        <taxon>Bacteria</taxon>
        <taxon>Pseudomonadati</taxon>
        <taxon>Pseudomonadota</taxon>
        <taxon>Gammaproteobacteria</taxon>
        <taxon>Oceanospirillales</taxon>
        <taxon>Alcanivoracaceae</taxon>
        <taxon>Alcanivorax</taxon>
    </lineage>
</organism>
<dbReference type="Gene3D" id="2.60.120.380">
    <property type="match status" value="1"/>
</dbReference>
<evidence type="ECO:0000313" key="2">
    <source>
        <dbReference type="Proteomes" id="UP000283734"/>
    </source>
</evidence>
<dbReference type="EMBL" id="QYYA01000007">
    <property type="protein sequence ID" value="RJG15945.1"/>
    <property type="molecule type" value="Genomic_DNA"/>
</dbReference>
<keyword evidence="2" id="KW-1185">Reference proteome</keyword>
<gene>
    <name evidence="1" type="ORF">D4A39_15850</name>
</gene>
<sequence>MITLSVLAAVVAPGQVIADKKVGENLDTETKVESSPAMDALSLSASLEAIGREKKDALLLAAALRLQQSVAVDSESRDKTVEGVSDKPSQKPDQVALAELAKQYAGENPLLLSVVAMASDTVVSRGAHYGAIGHHDRVYAGTTDVYDITFTGGRQAEILIRGDGDTDLDLFVFDENGNAICSDTMRDDRPYCAWNPRWTGEFQVQVKNLGPVYNNYVLLTN</sequence>